<keyword evidence="4" id="KW-0472">Membrane</keyword>
<feature type="transmembrane region" description="Helical" evidence="4">
    <location>
        <begin position="219"/>
        <end position="241"/>
    </location>
</feature>
<sequence>MSELRFPWIEVSILVPMFGALWVHFIGNSERSLRHCVVICAATYALTVGELIDFVSLGAFEAHDHWLFLDWLFNRDIFVVDELSSYQLALVALIFLVTVLATLRTKAPRFSLKLTLVSESLMLATFSCRESWTLILLLVVSTIPPYLELRQRERCTRIYRIHMGAFVVMLVAGWAWMSMVDVHSSAVLVPGAFLTTACLLRAGIFPLHLWMTDLFEKGTFGTAILFTTPLVGAYAVMRLILPIAPSWAMQSIAILSLFTAVYAGGMALVQREARRMFCYLLLSQSSLVLVGLELVTPIGLTGALCLWVSVGMSLTGFGITLRCIEARISRISLADFHGLYRQMPILSGFFLLTGLASIGFPATVGFVGMELLIEGAVDVYPLVGSMVVIAAALNGIAVLFAYFRIFTGRHNRTLIPMHARPAEKFAVLVLSLLILGGGLYPQPGVASRYHAAKELTRQRQSNPMTEDPELEESEHEPSEHEPSAGVAVVNATDGDTPDHAEHVPQPVSLLKEPVSLPKATEG</sequence>
<gene>
    <name evidence="6" type="ORF">GCM10023156_27540</name>
</gene>
<evidence type="ECO:0000313" key="7">
    <source>
        <dbReference type="Proteomes" id="UP001500840"/>
    </source>
</evidence>
<feature type="transmembrane region" description="Helical" evidence="4">
    <location>
        <begin position="247"/>
        <end position="269"/>
    </location>
</feature>
<dbReference type="PANTHER" id="PTHR43507">
    <property type="entry name" value="NADH-UBIQUINONE OXIDOREDUCTASE CHAIN 4"/>
    <property type="match status" value="1"/>
</dbReference>
<evidence type="ECO:0000256" key="1">
    <source>
        <dbReference type="ARBA" id="ARBA00004127"/>
    </source>
</evidence>
<evidence type="ECO:0000256" key="4">
    <source>
        <dbReference type="SAM" id="Phobius"/>
    </source>
</evidence>
<feature type="transmembrane region" description="Helical" evidence="4">
    <location>
        <begin position="185"/>
        <end position="207"/>
    </location>
</feature>
<comment type="subcellular location">
    <subcellularLocation>
        <location evidence="1">Endomembrane system</location>
        <topology evidence="1">Multi-pass membrane protein</topology>
    </subcellularLocation>
    <subcellularLocation>
        <location evidence="2">Membrane</location>
        <topology evidence="2">Multi-pass membrane protein</topology>
    </subcellularLocation>
</comment>
<feature type="region of interest" description="Disordered" evidence="3">
    <location>
        <begin position="455"/>
        <end position="522"/>
    </location>
</feature>
<comment type="caution">
    <text evidence="6">The sequence shown here is derived from an EMBL/GenBank/DDBJ whole genome shotgun (WGS) entry which is preliminary data.</text>
</comment>
<protein>
    <submittedName>
        <fullName evidence="6">Proton-conducting transporter membrane subunit</fullName>
    </submittedName>
</protein>
<feature type="domain" description="NADH:quinone oxidoreductase/Mrp antiporter transmembrane" evidence="5">
    <location>
        <begin position="182"/>
        <end position="392"/>
    </location>
</feature>
<dbReference type="Proteomes" id="UP001500840">
    <property type="component" value="Unassembled WGS sequence"/>
</dbReference>
<evidence type="ECO:0000259" key="5">
    <source>
        <dbReference type="Pfam" id="PF00361"/>
    </source>
</evidence>
<evidence type="ECO:0000313" key="6">
    <source>
        <dbReference type="EMBL" id="GAA4454696.1"/>
    </source>
</evidence>
<accession>A0ABP8MTQ7</accession>
<dbReference type="RefSeq" id="WP_345322866.1">
    <property type="nucleotide sequence ID" value="NZ_BAABGA010000035.1"/>
</dbReference>
<dbReference type="PANTHER" id="PTHR43507:SF1">
    <property type="entry name" value="NADH-UBIQUINONE OXIDOREDUCTASE CHAIN 4"/>
    <property type="match status" value="1"/>
</dbReference>
<keyword evidence="2 4" id="KW-0812">Transmembrane</keyword>
<feature type="transmembrane region" description="Helical" evidence="4">
    <location>
        <begin position="83"/>
        <end position="103"/>
    </location>
</feature>
<feature type="transmembrane region" description="Helical" evidence="4">
    <location>
        <begin position="424"/>
        <end position="441"/>
    </location>
</feature>
<feature type="transmembrane region" description="Helical" evidence="4">
    <location>
        <begin position="161"/>
        <end position="179"/>
    </location>
</feature>
<dbReference type="Pfam" id="PF00361">
    <property type="entry name" value="Proton_antipo_M"/>
    <property type="match status" value="1"/>
</dbReference>
<feature type="transmembrane region" description="Helical" evidence="4">
    <location>
        <begin position="301"/>
        <end position="324"/>
    </location>
</feature>
<feature type="transmembrane region" description="Helical" evidence="4">
    <location>
        <begin position="37"/>
        <end position="63"/>
    </location>
</feature>
<feature type="transmembrane region" description="Helical" evidence="4">
    <location>
        <begin position="379"/>
        <end position="403"/>
    </location>
</feature>
<evidence type="ECO:0000256" key="2">
    <source>
        <dbReference type="RuleBase" id="RU000320"/>
    </source>
</evidence>
<keyword evidence="7" id="KW-1185">Reference proteome</keyword>
<dbReference type="EMBL" id="BAABGA010000035">
    <property type="protein sequence ID" value="GAA4454696.1"/>
    <property type="molecule type" value="Genomic_DNA"/>
</dbReference>
<name>A0ABP8MTQ7_9BACT</name>
<feature type="transmembrane region" description="Helical" evidence="4">
    <location>
        <begin position="276"/>
        <end position="295"/>
    </location>
</feature>
<organism evidence="6 7">
    <name type="scientific">Novipirellula rosea</name>
    <dbReference type="NCBI Taxonomy" id="1031540"/>
    <lineage>
        <taxon>Bacteria</taxon>
        <taxon>Pseudomonadati</taxon>
        <taxon>Planctomycetota</taxon>
        <taxon>Planctomycetia</taxon>
        <taxon>Pirellulales</taxon>
        <taxon>Pirellulaceae</taxon>
        <taxon>Novipirellula</taxon>
    </lineage>
</organism>
<evidence type="ECO:0000256" key="3">
    <source>
        <dbReference type="SAM" id="MobiDB-lite"/>
    </source>
</evidence>
<dbReference type="InterPro" id="IPR001750">
    <property type="entry name" value="ND/Mrp_TM"/>
</dbReference>
<dbReference type="InterPro" id="IPR003918">
    <property type="entry name" value="NADH_UbQ_OxRdtase"/>
</dbReference>
<proteinExistence type="predicted"/>
<reference evidence="7" key="1">
    <citation type="journal article" date="2019" name="Int. J. Syst. Evol. Microbiol.">
        <title>The Global Catalogue of Microorganisms (GCM) 10K type strain sequencing project: providing services to taxonomists for standard genome sequencing and annotation.</title>
        <authorList>
            <consortium name="The Broad Institute Genomics Platform"/>
            <consortium name="The Broad Institute Genome Sequencing Center for Infectious Disease"/>
            <person name="Wu L."/>
            <person name="Ma J."/>
        </authorList>
    </citation>
    <scope>NUCLEOTIDE SEQUENCE [LARGE SCALE GENOMIC DNA]</scope>
    <source>
        <strain evidence="7">JCM 17759</strain>
    </source>
</reference>
<feature type="transmembrane region" description="Helical" evidence="4">
    <location>
        <begin position="6"/>
        <end position="25"/>
    </location>
</feature>
<keyword evidence="4" id="KW-1133">Transmembrane helix</keyword>
<feature type="transmembrane region" description="Helical" evidence="4">
    <location>
        <begin position="345"/>
        <end position="367"/>
    </location>
</feature>